<evidence type="ECO:0000313" key="6">
    <source>
        <dbReference type="EMBL" id="VFU27782.1"/>
    </source>
</evidence>
<dbReference type="GO" id="GO:0005634">
    <property type="term" value="C:nucleus"/>
    <property type="evidence" value="ECO:0007669"/>
    <property type="project" value="UniProtKB-SubCell"/>
</dbReference>
<name>A0A6N2KRT6_SALVM</name>
<dbReference type="Pfam" id="PF08880">
    <property type="entry name" value="QLQ"/>
    <property type="match status" value="1"/>
</dbReference>
<evidence type="ECO:0000256" key="3">
    <source>
        <dbReference type="RuleBase" id="RU367127"/>
    </source>
</evidence>
<dbReference type="EMBL" id="CAADRP010000402">
    <property type="protein sequence ID" value="VFU27782.1"/>
    <property type="molecule type" value="Genomic_DNA"/>
</dbReference>
<proteinExistence type="inferred from homology"/>
<evidence type="ECO:0000259" key="5">
    <source>
        <dbReference type="PROSITE" id="PS51666"/>
    </source>
</evidence>
<dbReference type="GO" id="GO:0006355">
    <property type="term" value="P:regulation of DNA-templated transcription"/>
    <property type="evidence" value="ECO:0007669"/>
    <property type="project" value="InterPro"/>
</dbReference>
<comment type="function">
    <text evidence="3">Transcription activator.</text>
</comment>
<feature type="region of interest" description="Disordered" evidence="4">
    <location>
        <begin position="1"/>
        <end position="21"/>
    </location>
</feature>
<comment type="similarity">
    <text evidence="3">Belongs to the GRF family.</text>
</comment>
<comment type="domain">
    <text evidence="3">The QLQ domain and WRC domain may be involved in protein-protein interaction and DNA-binding, respectively.</text>
</comment>
<feature type="compositionally biased region" description="Basic residues" evidence="4">
    <location>
        <begin position="141"/>
        <end position="153"/>
    </location>
</feature>
<evidence type="ECO:0000256" key="1">
    <source>
        <dbReference type="ARBA" id="ARBA00004123"/>
    </source>
</evidence>
<keyword evidence="3" id="KW-0010">Activator</keyword>
<dbReference type="PROSITE" id="PS51666">
    <property type="entry name" value="QLQ"/>
    <property type="match status" value="1"/>
</dbReference>
<comment type="subcellular location">
    <subcellularLocation>
        <location evidence="1 3">Nucleus</location>
    </subcellularLocation>
</comment>
<sequence length="171" mass="19367">MDLCKDVRDKNSSGSRSRSRSRRGAVIIRADSLSTSGREEVAAGLCITAISFSIHSQKKILQAIESEKIPFKTISPTSAITRNRFPFTSTQWQELEHQALIYKYMASGVPVPPELLYAVKRSLESSLASRLFPHQPSGFRQKSRPRARKVQKNGWKKMEVLKRSIPRLKIL</sequence>
<dbReference type="GO" id="GO:0006351">
    <property type="term" value="P:DNA-templated transcription"/>
    <property type="evidence" value="ECO:0007669"/>
    <property type="project" value="UniProtKB-UniRule"/>
</dbReference>
<protein>
    <recommendedName>
        <fullName evidence="3">Growth-regulating factor</fullName>
    </recommendedName>
</protein>
<evidence type="ECO:0000256" key="2">
    <source>
        <dbReference type="ARBA" id="ARBA00023242"/>
    </source>
</evidence>
<feature type="compositionally biased region" description="Basic and acidic residues" evidence="4">
    <location>
        <begin position="1"/>
        <end position="11"/>
    </location>
</feature>
<dbReference type="InterPro" id="IPR031137">
    <property type="entry name" value="GRF"/>
</dbReference>
<dbReference type="PANTHER" id="PTHR31602:SF60">
    <property type="entry name" value="GROWTH-REGULATING FACTOR 5"/>
    <property type="match status" value="1"/>
</dbReference>
<accession>A0A6N2KRT6</accession>
<reference evidence="6" key="1">
    <citation type="submission" date="2019-03" db="EMBL/GenBank/DDBJ databases">
        <authorList>
            <person name="Mank J."/>
            <person name="Almeida P."/>
        </authorList>
    </citation>
    <scope>NUCLEOTIDE SEQUENCE</scope>
    <source>
        <strain evidence="6">78183</strain>
    </source>
</reference>
<keyword evidence="3" id="KW-0804">Transcription</keyword>
<dbReference type="GO" id="GO:0005524">
    <property type="term" value="F:ATP binding"/>
    <property type="evidence" value="ECO:0007669"/>
    <property type="project" value="UniProtKB-UniRule"/>
</dbReference>
<feature type="region of interest" description="Disordered" evidence="4">
    <location>
        <begin position="134"/>
        <end position="153"/>
    </location>
</feature>
<keyword evidence="2 3" id="KW-0539">Nucleus</keyword>
<dbReference type="GO" id="GO:0048731">
    <property type="term" value="P:system development"/>
    <property type="evidence" value="ECO:0007669"/>
    <property type="project" value="UniProtKB-ARBA"/>
</dbReference>
<dbReference type="SMART" id="SM00951">
    <property type="entry name" value="QLQ"/>
    <property type="match status" value="1"/>
</dbReference>
<feature type="domain" description="QLQ" evidence="5">
    <location>
        <begin position="86"/>
        <end position="121"/>
    </location>
</feature>
<dbReference type="AlphaFoldDB" id="A0A6N2KRT6"/>
<keyword evidence="3" id="KW-0805">Transcription regulation</keyword>
<organism evidence="6">
    <name type="scientific">Salix viminalis</name>
    <name type="common">Common osier</name>
    <name type="synonym">Basket willow</name>
    <dbReference type="NCBI Taxonomy" id="40686"/>
    <lineage>
        <taxon>Eukaryota</taxon>
        <taxon>Viridiplantae</taxon>
        <taxon>Streptophyta</taxon>
        <taxon>Embryophyta</taxon>
        <taxon>Tracheophyta</taxon>
        <taxon>Spermatophyta</taxon>
        <taxon>Magnoliopsida</taxon>
        <taxon>eudicotyledons</taxon>
        <taxon>Gunneridae</taxon>
        <taxon>Pentapetalae</taxon>
        <taxon>rosids</taxon>
        <taxon>fabids</taxon>
        <taxon>Malpighiales</taxon>
        <taxon>Salicaceae</taxon>
        <taxon>Saliceae</taxon>
        <taxon>Salix</taxon>
    </lineage>
</organism>
<dbReference type="PANTHER" id="PTHR31602">
    <property type="entry name" value="GROWTH-REGULATING FACTOR 5"/>
    <property type="match status" value="1"/>
</dbReference>
<dbReference type="InterPro" id="IPR014978">
    <property type="entry name" value="Gln-Leu-Gln_QLQ"/>
</dbReference>
<evidence type="ECO:0000256" key="4">
    <source>
        <dbReference type="SAM" id="MobiDB-lite"/>
    </source>
</evidence>
<gene>
    <name evidence="6" type="ORF">SVIM_LOCUS86594</name>
</gene>